<reference evidence="1 2" key="1">
    <citation type="submission" date="2021-01" db="EMBL/GenBank/DDBJ databases">
        <title>Genomic Encyclopedia of Type Strains, Phase IV (KMG-IV): sequencing the most valuable type-strain genomes for metagenomic binning, comparative biology and taxonomic classification.</title>
        <authorList>
            <person name="Goeker M."/>
        </authorList>
    </citation>
    <scope>NUCLEOTIDE SEQUENCE [LARGE SCALE GENOMIC DNA]</scope>
    <source>
        <strain evidence="1 2">DSM 23711</strain>
    </source>
</reference>
<dbReference type="Proteomes" id="UP001296943">
    <property type="component" value="Unassembled WGS sequence"/>
</dbReference>
<sequence length="284" mass="32455">MFKKLAVAIVHGMGNQKEGFAEKYIDVIRSKFSEKIDHLVESPSAYLIIQPIQWATVFADREESLFSKTVSANHLHYQKLRKFLIHYLGDAIAYQPVGEGKHNYERVHEKIGEGLNILSTKAGNNAPLCVISHSLGSVIASNYFYDLQHKQKDVICVVNKASPLEKGDTLTLFYTMGTTLPLWSLRYHNFDRPIHIPSSKLQYYYPGLKGEWINFYNKDDVLGFPLKDLNENYYKSVSEDKAVNVGGLLTSWNPLSHSGYFKDQDVMEPIVDGLVRTWRQINHV</sequence>
<dbReference type="SUPFAM" id="SSF53474">
    <property type="entry name" value="alpha/beta-Hydrolases"/>
    <property type="match status" value="1"/>
</dbReference>
<accession>A0ABS2N0N7</accession>
<evidence type="ECO:0000313" key="2">
    <source>
        <dbReference type="Proteomes" id="UP001296943"/>
    </source>
</evidence>
<evidence type="ECO:0008006" key="3">
    <source>
        <dbReference type="Google" id="ProtNLM"/>
    </source>
</evidence>
<dbReference type="EMBL" id="JAFBDR010000010">
    <property type="protein sequence ID" value="MBM7571651.1"/>
    <property type="molecule type" value="Genomic_DNA"/>
</dbReference>
<dbReference type="InterPro" id="IPR029058">
    <property type="entry name" value="AB_hydrolase_fold"/>
</dbReference>
<protein>
    <recommendedName>
        <fullName evidence="3">Chemotaxis protein</fullName>
    </recommendedName>
</protein>
<organism evidence="1 2">
    <name type="scientific">Aquibacillus albus</name>
    <dbReference type="NCBI Taxonomy" id="1168171"/>
    <lineage>
        <taxon>Bacteria</taxon>
        <taxon>Bacillati</taxon>
        <taxon>Bacillota</taxon>
        <taxon>Bacilli</taxon>
        <taxon>Bacillales</taxon>
        <taxon>Bacillaceae</taxon>
        <taxon>Aquibacillus</taxon>
    </lineage>
</organism>
<comment type="caution">
    <text evidence="1">The sequence shown here is derived from an EMBL/GenBank/DDBJ whole genome shotgun (WGS) entry which is preliminary data.</text>
</comment>
<name>A0ABS2N0N7_9BACI</name>
<dbReference type="RefSeq" id="WP_204499450.1">
    <property type="nucleotide sequence ID" value="NZ_JAFBDR010000010.1"/>
</dbReference>
<keyword evidence="2" id="KW-1185">Reference proteome</keyword>
<evidence type="ECO:0000313" key="1">
    <source>
        <dbReference type="EMBL" id="MBM7571651.1"/>
    </source>
</evidence>
<gene>
    <name evidence="1" type="ORF">JOC48_002150</name>
</gene>
<proteinExistence type="predicted"/>